<keyword evidence="1" id="KW-0732">Signal</keyword>
<dbReference type="InterPro" id="IPR011042">
    <property type="entry name" value="6-blade_b-propeller_TolB-like"/>
</dbReference>
<dbReference type="OrthoDB" id="9812921at2"/>
<dbReference type="GO" id="GO:0008236">
    <property type="term" value="F:serine-type peptidase activity"/>
    <property type="evidence" value="ECO:0007669"/>
    <property type="project" value="InterPro"/>
</dbReference>
<reference evidence="5" key="1">
    <citation type="journal article" date="2018" name="Front. Microbiol.">
        <title>Genome-Based Analysis Reveals the Taxonomy and Diversity of the Family Idiomarinaceae.</title>
        <authorList>
            <person name="Liu Y."/>
            <person name="Lai Q."/>
            <person name="Shao Z."/>
        </authorList>
    </citation>
    <scope>NUCLEOTIDE SEQUENCE [LARGE SCALE GENOMIC DNA]</scope>
    <source>
        <strain evidence="5">PO-M2</strain>
    </source>
</reference>
<feature type="domain" description="Dipeptidylpeptidase IV N-terminal" evidence="3">
    <location>
        <begin position="372"/>
        <end position="533"/>
    </location>
</feature>
<dbReference type="RefSeq" id="WP_126770444.1">
    <property type="nucleotide sequence ID" value="NZ_PIPX01000001.1"/>
</dbReference>
<name>A0A432Y4C3_9GAMM</name>
<evidence type="ECO:0000259" key="2">
    <source>
        <dbReference type="Pfam" id="PF00326"/>
    </source>
</evidence>
<dbReference type="Gene3D" id="3.40.50.1820">
    <property type="entry name" value="alpha/beta hydrolase"/>
    <property type="match status" value="1"/>
</dbReference>
<dbReference type="PROSITE" id="PS51257">
    <property type="entry name" value="PROKAR_LIPOPROTEIN"/>
    <property type="match status" value="1"/>
</dbReference>
<dbReference type="Pfam" id="PF00930">
    <property type="entry name" value="DPPIV_N"/>
    <property type="match status" value="1"/>
</dbReference>
<protein>
    <submittedName>
        <fullName evidence="4">S9 family peptidase</fullName>
    </submittedName>
</protein>
<dbReference type="EMBL" id="PIPX01000001">
    <property type="protein sequence ID" value="RUO55772.1"/>
    <property type="molecule type" value="Genomic_DNA"/>
</dbReference>
<sequence length="824" mass="92851">MKTKFAVSLLAAFVAASCAATQPDASSASTQQAPTTLELQAPAVQAQAEQGELTIKQIMADQDWVARSPSSAYWMADGSGVLYQQKREGSVVSDWYHLPLGGEEAHKVPLEKLHNYAYNDGVYNNERTLLAYTFEGNVFVRDLAQGETRQLTRDEARQSQLMFLTDGRLAYREGNDFYAVHVQTGLTEQLVTLATHSEPEAVSEPKDFIAQEQVDLIKFVQKERRDRQDRADQREQLAGANSSLAPQPFYLGENKQIVAASLSPAGDKMIVAITTPQSWRDDGDIMPNYVAEDGRVKAESVRRRVADAKPVEHQVLMLDLTNGEQTQFTYNTLPGWNEDVLAEVKAENHAAEGKTYESKQEPRPITLMGGAIRWSEQGENAVVMLEAWDNKDRWIASVDFAGKQLVNQHRLHDEAWINYTHNEFGFVPGSADTIWFQSEEDGYAHLYTKQLDGEQNQLTSGKFVTENPFADPVTQSLYFTANKEHPGIYELYRVDLTGGEVEALTDLDGIVESFSLSPNRDNVLFSYSSALQPSELYSVALGGAAEAERLTTTVTEQFQGFDWTVPEIVPVPSSHVDEPIYTRVYYPEGYDAERAEQYPAVVFIHGAGYLQNAHAGWSGYQREFMFHTYLNQQGYVVFDLDYRGSKGYGRDWRTAIYRQMGTPEVEDLVDVVKWAGENTNVDTERMGTYGGSYGGFLTFMALFNEPGLFKAGAALRPVSDWAHYNTGYTSNILNLPSNDPIAYRRSSPIYFTEGLEDALLINSPMVDDNVFFQDSVRLVQRLIEHEKEDFETAIFPVEPHGFRQPSSWLDEYRRIFKLFEENLK</sequence>
<evidence type="ECO:0000256" key="1">
    <source>
        <dbReference type="SAM" id="SignalP"/>
    </source>
</evidence>
<dbReference type="AlphaFoldDB" id="A0A432Y4C3"/>
<dbReference type="InterPro" id="IPR001375">
    <property type="entry name" value="Peptidase_S9_cat"/>
</dbReference>
<dbReference type="PANTHER" id="PTHR11731">
    <property type="entry name" value="PROTEASE FAMILY S9B,C DIPEPTIDYL-PEPTIDASE IV-RELATED"/>
    <property type="match status" value="1"/>
</dbReference>
<feature type="signal peptide" evidence="1">
    <location>
        <begin position="1"/>
        <end position="19"/>
    </location>
</feature>
<evidence type="ECO:0000313" key="4">
    <source>
        <dbReference type="EMBL" id="RUO55772.1"/>
    </source>
</evidence>
<dbReference type="SUPFAM" id="SSF82171">
    <property type="entry name" value="DPP6 N-terminal domain-like"/>
    <property type="match status" value="1"/>
</dbReference>
<accession>A0A432Y4C3</accession>
<organism evidence="4 5">
    <name type="scientific">Pseudidiomarina homiensis</name>
    <dbReference type="NCBI Taxonomy" id="364198"/>
    <lineage>
        <taxon>Bacteria</taxon>
        <taxon>Pseudomonadati</taxon>
        <taxon>Pseudomonadota</taxon>
        <taxon>Gammaproteobacteria</taxon>
        <taxon>Alteromonadales</taxon>
        <taxon>Idiomarinaceae</taxon>
        <taxon>Pseudidiomarina</taxon>
    </lineage>
</organism>
<dbReference type="GO" id="GO:0006508">
    <property type="term" value="P:proteolysis"/>
    <property type="evidence" value="ECO:0007669"/>
    <property type="project" value="InterPro"/>
</dbReference>
<dbReference type="InterPro" id="IPR002469">
    <property type="entry name" value="Peptidase_S9B_N"/>
</dbReference>
<proteinExistence type="predicted"/>
<dbReference type="Gene3D" id="2.120.10.30">
    <property type="entry name" value="TolB, C-terminal domain"/>
    <property type="match status" value="1"/>
</dbReference>
<feature type="domain" description="Peptidase S9 prolyl oligopeptidase catalytic" evidence="2">
    <location>
        <begin position="628"/>
        <end position="824"/>
    </location>
</feature>
<evidence type="ECO:0000313" key="5">
    <source>
        <dbReference type="Proteomes" id="UP000287649"/>
    </source>
</evidence>
<dbReference type="Pfam" id="PF00326">
    <property type="entry name" value="Peptidase_S9"/>
    <property type="match status" value="1"/>
</dbReference>
<gene>
    <name evidence="4" type="ORF">CWI70_03040</name>
</gene>
<dbReference type="Gene3D" id="2.140.10.30">
    <property type="entry name" value="Dipeptidylpeptidase IV, N-terminal domain"/>
    <property type="match status" value="1"/>
</dbReference>
<dbReference type="SUPFAM" id="SSF53474">
    <property type="entry name" value="alpha/beta-Hydrolases"/>
    <property type="match status" value="1"/>
</dbReference>
<keyword evidence="5" id="KW-1185">Reference proteome</keyword>
<feature type="chain" id="PRO_5019582340" evidence="1">
    <location>
        <begin position="20"/>
        <end position="824"/>
    </location>
</feature>
<comment type="caution">
    <text evidence="4">The sequence shown here is derived from an EMBL/GenBank/DDBJ whole genome shotgun (WGS) entry which is preliminary data.</text>
</comment>
<dbReference type="InterPro" id="IPR029058">
    <property type="entry name" value="AB_hydrolase_fold"/>
</dbReference>
<dbReference type="Proteomes" id="UP000287649">
    <property type="component" value="Unassembled WGS sequence"/>
</dbReference>
<dbReference type="GO" id="GO:0008239">
    <property type="term" value="F:dipeptidyl-peptidase activity"/>
    <property type="evidence" value="ECO:0007669"/>
    <property type="project" value="TreeGrafter"/>
</dbReference>
<dbReference type="InterPro" id="IPR050278">
    <property type="entry name" value="Serine_Prot_S9B/DPPIV"/>
</dbReference>
<evidence type="ECO:0000259" key="3">
    <source>
        <dbReference type="Pfam" id="PF00930"/>
    </source>
</evidence>
<dbReference type="PANTHER" id="PTHR11731:SF193">
    <property type="entry name" value="DIPEPTIDYL PEPTIDASE 9"/>
    <property type="match status" value="1"/>
</dbReference>